<feature type="region of interest" description="Disordered" evidence="1">
    <location>
        <begin position="76"/>
        <end position="121"/>
    </location>
</feature>
<sequence>MDDKFLYCILVASVTLGSNLSDKFPHHFILKRGGSVWMLRSSRMKYVRERFQPHKELKSIPTDNNITYRDIKYQCKEPLPAPGNRSNERRYQEKDLATTEKKKVGTGEKREGDEKSRGREK</sequence>
<accession>A0A8X7BAB9</accession>
<dbReference type="AlphaFoldDB" id="A0A8X7BAB9"/>
<evidence type="ECO:0000313" key="2">
    <source>
        <dbReference type="EMBL" id="GFY24946.1"/>
    </source>
</evidence>
<dbReference type="Proteomes" id="UP000887159">
    <property type="component" value="Unassembled WGS sequence"/>
</dbReference>
<feature type="compositionally biased region" description="Basic and acidic residues" evidence="1">
    <location>
        <begin position="86"/>
        <end position="121"/>
    </location>
</feature>
<keyword evidence="3" id="KW-1185">Reference proteome</keyword>
<protein>
    <submittedName>
        <fullName evidence="2">Uncharacterized protein</fullName>
    </submittedName>
</protein>
<proteinExistence type="predicted"/>
<reference evidence="2" key="1">
    <citation type="submission" date="2020-08" db="EMBL/GenBank/DDBJ databases">
        <title>Multicomponent nature underlies the extraordinary mechanical properties of spider dragline silk.</title>
        <authorList>
            <person name="Kono N."/>
            <person name="Nakamura H."/>
            <person name="Mori M."/>
            <person name="Yoshida Y."/>
            <person name="Ohtoshi R."/>
            <person name="Malay A.D."/>
            <person name="Moran D.A.P."/>
            <person name="Tomita M."/>
            <person name="Numata K."/>
            <person name="Arakawa K."/>
        </authorList>
    </citation>
    <scope>NUCLEOTIDE SEQUENCE</scope>
</reference>
<name>A0A8X7BAB9_TRICX</name>
<organism evidence="2 3">
    <name type="scientific">Trichonephila clavipes</name>
    <name type="common">Golden silk orbweaver</name>
    <name type="synonym">Nephila clavipes</name>
    <dbReference type="NCBI Taxonomy" id="2585209"/>
    <lineage>
        <taxon>Eukaryota</taxon>
        <taxon>Metazoa</taxon>
        <taxon>Ecdysozoa</taxon>
        <taxon>Arthropoda</taxon>
        <taxon>Chelicerata</taxon>
        <taxon>Arachnida</taxon>
        <taxon>Araneae</taxon>
        <taxon>Araneomorphae</taxon>
        <taxon>Entelegynae</taxon>
        <taxon>Araneoidea</taxon>
        <taxon>Nephilidae</taxon>
        <taxon>Trichonephila</taxon>
    </lineage>
</organism>
<comment type="caution">
    <text evidence="2">The sequence shown here is derived from an EMBL/GenBank/DDBJ whole genome shotgun (WGS) entry which is preliminary data.</text>
</comment>
<dbReference type="EMBL" id="BMAU01021370">
    <property type="protein sequence ID" value="GFY24946.1"/>
    <property type="molecule type" value="Genomic_DNA"/>
</dbReference>
<evidence type="ECO:0000256" key="1">
    <source>
        <dbReference type="SAM" id="MobiDB-lite"/>
    </source>
</evidence>
<evidence type="ECO:0000313" key="3">
    <source>
        <dbReference type="Proteomes" id="UP000887159"/>
    </source>
</evidence>
<gene>
    <name evidence="2" type="ORF">TNCV_2691371</name>
</gene>